<comment type="caution">
    <text evidence="1">The sequence shown here is derived from an EMBL/GenBank/DDBJ whole genome shotgun (WGS) entry which is preliminary data.</text>
</comment>
<gene>
    <name evidence="1" type="ORF">EVAR_91811_1</name>
</gene>
<reference evidence="1 2" key="1">
    <citation type="journal article" date="2019" name="Commun. Biol.">
        <title>The bagworm genome reveals a unique fibroin gene that provides high tensile strength.</title>
        <authorList>
            <person name="Kono N."/>
            <person name="Nakamura H."/>
            <person name="Ohtoshi R."/>
            <person name="Tomita M."/>
            <person name="Numata K."/>
            <person name="Arakawa K."/>
        </authorList>
    </citation>
    <scope>NUCLEOTIDE SEQUENCE [LARGE SCALE GENOMIC DNA]</scope>
</reference>
<evidence type="ECO:0000313" key="1">
    <source>
        <dbReference type="EMBL" id="GBP05612.1"/>
    </source>
</evidence>
<dbReference type="Proteomes" id="UP000299102">
    <property type="component" value="Unassembled WGS sequence"/>
</dbReference>
<protein>
    <submittedName>
        <fullName evidence="1">Uncharacterized protein</fullName>
    </submittedName>
</protein>
<proteinExistence type="predicted"/>
<accession>A0A4C1STZ1</accession>
<name>A0A4C1STZ1_EUMVA</name>
<keyword evidence="2" id="KW-1185">Reference proteome</keyword>
<evidence type="ECO:0000313" key="2">
    <source>
        <dbReference type="Proteomes" id="UP000299102"/>
    </source>
</evidence>
<dbReference type="AlphaFoldDB" id="A0A4C1STZ1"/>
<sequence length="82" mass="9262">MVSDENHEFLFDVTARSEIWANSKSLSLNGAKDGHHGLTSFQTMWCPRSRKRERIPWLAADSFQTVPEQPSVAAWALVYPTG</sequence>
<dbReference type="EMBL" id="BGZK01007792">
    <property type="protein sequence ID" value="GBP05612.1"/>
    <property type="molecule type" value="Genomic_DNA"/>
</dbReference>
<organism evidence="1 2">
    <name type="scientific">Eumeta variegata</name>
    <name type="common">Bagworm moth</name>
    <name type="synonym">Eumeta japonica</name>
    <dbReference type="NCBI Taxonomy" id="151549"/>
    <lineage>
        <taxon>Eukaryota</taxon>
        <taxon>Metazoa</taxon>
        <taxon>Ecdysozoa</taxon>
        <taxon>Arthropoda</taxon>
        <taxon>Hexapoda</taxon>
        <taxon>Insecta</taxon>
        <taxon>Pterygota</taxon>
        <taxon>Neoptera</taxon>
        <taxon>Endopterygota</taxon>
        <taxon>Lepidoptera</taxon>
        <taxon>Glossata</taxon>
        <taxon>Ditrysia</taxon>
        <taxon>Tineoidea</taxon>
        <taxon>Psychidae</taxon>
        <taxon>Oiketicinae</taxon>
        <taxon>Eumeta</taxon>
    </lineage>
</organism>